<keyword evidence="2" id="KW-1185">Reference proteome</keyword>
<name>A0ABX9DDQ9_9RHOB</name>
<comment type="caution">
    <text evidence="1">The sequence shown here is derived from an EMBL/GenBank/DDBJ whole genome shotgun (WGS) entry which is preliminary data.</text>
</comment>
<evidence type="ECO:0000313" key="1">
    <source>
        <dbReference type="EMBL" id="RAP39546.1"/>
    </source>
</evidence>
<dbReference type="EMBL" id="MUAV01000043">
    <property type="protein sequence ID" value="RAP39546.1"/>
    <property type="molecule type" value="Genomic_DNA"/>
</dbReference>
<dbReference type="Proteomes" id="UP000248659">
    <property type="component" value="Unassembled WGS sequence"/>
</dbReference>
<evidence type="ECO:0000313" key="2">
    <source>
        <dbReference type="Proteomes" id="UP000248659"/>
    </source>
</evidence>
<reference evidence="1 2" key="1">
    <citation type="submission" date="2017-01" db="EMBL/GenBank/DDBJ databases">
        <title>Genome sequence of Rhodovulum viride JA756.</title>
        <authorList>
            <person name="Lakshmi K.V."/>
            <person name="Tushar L.D."/>
            <person name="Sasikala C."/>
            <person name="Venkataramana C."/>
        </authorList>
    </citation>
    <scope>NUCLEOTIDE SEQUENCE [LARGE SCALE GENOMIC DNA]</scope>
    <source>
        <strain evidence="1 2">JA756</strain>
    </source>
</reference>
<accession>A0ABX9DDQ9</accession>
<proteinExistence type="predicted"/>
<organism evidence="1 2">
    <name type="scientific">Rhodovulum viride</name>
    <dbReference type="NCBI Taxonomy" id="1231134"/>
    <lineage>
        <taxon>Bacteria</taxon>
        <taxon>Pseudomonadati</taxon>
        <taxon>Pseudomonadota</taxon>
        <taxon>Alphaproteobacteria</taxon>
        <taxon>Rhodobacterales</taxon>
        <taxon>Paracoccaceae</taxon>
        <taxon>Rhodovulum</taxon>
    </lineage>
</organism>
<sequence length="249" mass="28068">MHRVPGKRQAAINMDHYLTGAGQDREFSPGNVDDLFDALTESSTTRHQSLEQGFLDKIREDLSGAAVGTIRRYNSLNSDPSSPNWGEPWFGLSSEGGTNWFYAVGSFWVAFGGRARRDADGVEVYYRAYIYDRYNWDVERDSGMTIGKTTFIPNEIEWLIDQDVLTDQNMPEFRRWQPDYVTAVPDNPSTDVDEGGYRVNDALLGTMMEFGEAQPFDIVGSGRIRSVFLNYASEKEGSNEPLPSESKGR</sequence>
<gene>
    <name evidence="1" type="ORF">BYZ73_19915</name>
</gene>
<protein>
    <submittedName>
        <fullName evidence="1">Uncharacterized protein</fullName>
    </submittedName>
</protein>